<feature type="transmembrane region" description="Helical" evidence="1">
    <location>
        <begin position="117"/>
        <end position="135"/>
    </location>
</feature>
<feature type="transmembrane region" description="Helical" evidence="1">
    <location>
        <begin position="289"/>
        <end position="306"/>
    </location>
</feature>
<evidence type="ECO:0000256" key="1">
    <source>
        <dbReference type="SAM" id="Phobius"/>
    </source>
</evidence>
<feature type="transmembrane region" description="Helical" evidence="1">
    <location>
        <begin position="62"/>
        <end position="83"/>
    </location>
</feature>
<dbReference type="RefSeq" id="WP_280027400.1">
    <property type="nucleotide sequence ID" value="NZ_JAOCKG010000006.1"/>
</dbReference>
<organism evidence="2 3">
    <name type="scientific">Achromobacter marplatensis</name>
    <dbReference type="NCBI Taxonomy" id="470868"/>
    <lineage>
        <taxon>Bacteria</taxon>
        <taxon>Pseudomonadati</taxon>
        <taxon>Pseudomonadota</taxon>
        <taxon>Betaproteobacteria</taxon>
        <taxon>Burkholderiales</taxon>
        <taxon>Alcaligenaceae</taxon>
        <taxon>Achromobacter</taxon>
    </lineage>
</organism>
<dbReference type="Pfam" id="PF11168">
    <property type="entry name" value="DUF2955"/>
    <property type="match status" value="1"/>
</dbReference>
<evidence type="ECO:0000313" key="3">
    <source>
        <dbReference type="Proteomes" id="UP001161276"/>
    </source>
</evidence>
<evidence type="ECO:0000313" key="2">
    <source>
        <dbReference type="EMBL" id="MDH2051860.1"/>
    </source>
</evidence>
<comment type="caution">
    <text evidence="2">The sequence shown here is derived from an EMBL/GenBank/DDBJ whole genome shotgun (WGS) entry which is preliminary data.</text>
</comment>
<sequence length="365" mass="39206">MPTDAMPSDATHADPDPRARRALRLAIGTALCLAIGFGLNLPIPMVAPVLGLFLLASMNRPLSFKAGLGLIVVVLVTTALGLLLSPVLRYYPLSGVLLIGLGLFLAFRFGMRGGNNLVSLFLAIGLTMISAAGTIDFRLAAIVIEALVKGLFVAVLVLGFCHWLLPEPPNAPVPPPPVLPDNEASRLALRASLVVLPAFLLALTDPLGYMPIILKSISLGRQSGVAAAQGAARELLGSTLLGGALAIVFWCALSLFVNLWMFFLWMLLFGLVAARKLYRLAPTRHPPSFWLNTLVTLIILLGQSVQDSVAGKDVYTAFAVRMGLFIVVTLYACLMLRLLEPQPRTPRKPGLLHRYSPGRLKRSPP</sequence>
<keyword evidence="1" id="KW-0812">Transmembrane</keyword>
<feature type="transmembrane region" description="Helical" evidence="1">
    <location>
        <begin position="147"/>
        <end position="165"/>
    </location>
</feature>
<name>A0AA43B1G4_9BURK</name>
<dbReference type="Proteomes" id="UP001161276">
    <property type="component" value="Unassembled WGS sequence"/>
</dbReference>
<gene>
    <name evidence="2" type="ORF">N5K24_15755</name>
</gene>
<protein>
    <submittedName>
        <fullName evidence="2">DUF2955 domain-containing protein</fullName>
    </submittedName>
</protein>
<dbReference type="InterPro" id="IPR022604">
    <property type="entry name" value="DUF2955"/>
</dbReference>
<feature type="transmembrane region" description="Helical" evidence="1">
    <location>
        <begin position="187"/>
        <end position="214"/>
    </location>
</feature>
<accession>A0AA43B1G4</accession>
<dbReference type="AlphaFoldDB" id="A0AA43B1G4"/>
<feature type="transmembrane region" description="Helical" evidence="1">
    <location>
        <begin position="90"/>
        <end position="111"/>
    </location>
</feature>
<reference evidence="2" key="1">
    <citation type="submission" date="2022-09" db="EMBL/GenBank/DDBJ databases">
        <title>Intensive care unit water sources are persistently colonized with multi-drug resistant bacteria and are the site of extensive horizontal gene transfer of antibiotic resistance genes.</title>
        <authorList>
            <person name="Diorio-Toth L."/>
        </authorList>
    </citation>
    <scope>NUCLEOTIDE SEQUENCE</scope>
    <source>
        <strain evidence="2">GD03676</strain>
    </source>
</reference>
<proteinExistence type="predicted"/>
<dbReference type="EMBL" id="JAOCKG010000006">
    <property type="protein sequence ID" value="MDH2051860.1"/>
    <property type="molecule type" value="Genomic_DNA"/>
</dbReference>
<keyword evidence="1" id="KW-1133">Transmembrane helix</keyword>
<feature type="transmembrane region" description="Helical" evidence="1">
    <location>
        <begin position="318"/>
        <end position="339"/>
    </location>
</feature>
<feature type="transmembrane region" description="Helical" evidence="1">
    <location>
        <begin position="25"/>
        <end position="56"/>
    </location>
</feature>
<keyword evidence="1" id="KW-0472">Membrane</keyword>